<proteinExistence type="predicted"/>
<gene>
    <name evidence="1" type="ORF">ERS137966_02374</name>
</gene>
<evidence type="ECO:0000313" key="2">
    <source>
        <dbReference type="Proteomes" id="UP000038647"/>
    </source>
</evidence>
<name>A0ABP1YRI5_YERAL</name>
<protein>
    <submittedName>
        <fullName evidence="1">Phage membrane protein</fullName>
    </submittedName>
</protein>
<dbReference type="EMBL" id="CQEH01000009">
    <property type="protein sequence ID" value="CNL14205.1"/>
    <property type="molecule type" value="Genomic_DNA"/>
</dbReference>
<dbReference type="Proteomes" id="UP000038647">
    <property type="component" value="Unassembled WGS sequence"/>
</dbReference>
<reference evidence="1 2" key="1">
    <citation type="submission" date="2015-03" db="EMBL/GenBank/DDBJ databases">
        <authorList>
            <consortium name="Pathogen Informatics"/>
            <person name="Murphy D."/>
        </authorList>
    </citation>
    <scope>NUCLEOTIDE SEQUENCE [LARGE SCALE GENOMIC DNA]</scope>
    <source>
        <strain evidence="1 2">IP08791</strain>
    </source>
</reference>
<organism evidence="1 2">
    <name type="scientific">Yersinia aldovae</name>
    <dbReference type="NCBI Taxonomy" id="29483"/>
    <lineage>
        <taxon>Bacteria</taxon>
        <taxon>Pseudomonadati</taxon>
        <taxon>Pseudomonadota</taxon>
        <taxon>Gammaproteobacteria</taxon>
        <taxon>Enterobacterales</taxon>
        <taxon>Yersiniaceae</taxon>
        <taxon>Yersinia</taxon>
    </lineage>
</organism>
<comment type="caution">
    <text evidence="1">The sequence shown here is derived from an EMBL/GenBank/DDBJ whole genome shotgun (WGS) entry which is preliminary data.</text>
</comment>
<keyword evidence="2" id="KW-1185">Reference proteome</keyword>
<accession>A0ABP1YRI5</accession>
<dbReference type="InterPro" id="IPR058522">
    <property type="entry name" value="DUF8209"/>
</dbReference>
<sequence>MDTVEELNNTYFYAGRSNLTASELLFMIFCENTANQLGVEDFGAIVAIVAGLNISPTRGKFVGATPGTSFASRGARKVFGSAKFP</sequence>
<dbReference type="Pfam" id="PF26636">
    <property type="entry name" value="DUF8209"/>
    <property type="match status" value="1"/>
</dbReference>
<evidence type="ECO:0000313" key="1">
    <source>
        <dbReference type="EMBL" id="CNL14205.1"/>
    </source>
</evidence>